<evidence type="ECO:0000256" key="6">
    <source>
        <dbReference type="SAM" id="MobiDB-lite"/>
    </source>
</evidence>
<dbReference type="Proteomes" id="UP001521116">
    <property type="component" value="Unassembled WGS sequence"/>
</dbReference>
<evidence type="ECO:0000313" key="9">
    <source>
        <dbReference type="EMBL" id="KAL1623964.1"/>
    </source>
</evidence>
<feature type="domain" description="Anaphase-promoting complex subunit 1 beta-sandwich" evidence="8">
    <location>
        <begin position="1811"/>
        <end position="1886"/>
    </location>
</feature>
<comment type="similarity">
    <text evidence="1">Belongs to the APC1 family.</text>
</comment>
<organism evidence="9 10">
    <name type="scientific">Neofusicoccum ribis</name>
    <dbReference type="NCBI Taxonomy" id="45134"/>
    <lineage>
        <taxon>Eukaryota</taxon>
        <taxon>Fungi</taxon>
        <taxon>Dikarya</taxon>
        <taxon>Ascomycota</taxon>
        <taxon>Pezizomycotina</taxon>
        <taxon>Dothideomycetes</taxon>
        <taxon>Dothideomycetes incertae sedis</taxon>
        <taxon>Botryosphaeriales</taxon>
        <taxon>Botryosphaeriaceae</taxon>
        <taxon>Neofusicoccum</taxon>
    </lineage>
</organism>
<comment type="caution">
    <text evidence="9">The sequence shown here is derived from an EMBL/GenBank/DDBJ whole genome shotgun (WGS) entry which is preliminary data.</text>
</comment>
<feature type="region of interest" description="Disordered" evidence="6">
    <location>
        <begin position="355"/>
        <end position="519"/>
    </location>
</feature>
<keyword evidence="10" id="KW-1185">Reference proteome</keyword>
<keyword evidence="3" id="KW-0677">Repeat</keyword>
<dbReference type="EMBL" id="JAJVDC020000112">
    <property type="protein sequence ID" value="KAL1623964.1"/>
    <property type="molecule type" value="Genomic_DNA"/>
</dbReference>
<feature type="domain" description="Anaphase-promoting complex subunit 1 N-terminal" evidence="7">
    <location>
        <begin position="30"/>
        <end position="838"/>
    </location>
</feature>
<dbReference type="Pfam" id="PF21282">
    <property type="entry name" value="APC1_3rd"/>
    <property type="match status" value="1"/>
</dbReference>
<evidence type="ECO:0000259" key="7">
    <source>
        <dbReference type="Pfam" id="PF12859"/>
    </source>
</evidence>
<feature type="region of interest" description="Disordered" evidence="6">
    <location>
        <begin position="94"/>
        <end position="136"/>
    </location>
</feature>
<name>A0ABR3SL96_9PEZI</name>
<feature type="compositionally biased region" description="Basic and acidic residues" evidence="6">
    <location>
        <begin position="109"/>
        <end position="126"/>
    </location>
</feature>
<keyword evidence="2" id="KW-0132">Cell division</keyword>
<evidence type="ECO:0000256" key="3">
    <source>
        <dbReference type="ARBA" id="ARBA00022737"/>
    </source>
</evidence>
<dbReference type="Gene3D" id="1.25.10.10">
    <property type="entry name" value="Leucine-rich Repeat Variant"/>
    <property type="match status" value="1"/>
</dbReference>
<keyword evidence="4" id="KW-0498">Mitosis</keyword>
<proteinExistence type="inferred from homology"/>
<keyword evidence="5" id="KW-0131">Cell cycle</keyword>
<dbReference type="InterPro" id="IPR048971">
    <property type="entry name" value="Apc1_3rd"/>
</dbReference>
<sequence>MASIRSLGVRTPAALPYLVQEGILPADAPPDACTWSTYSDDGGEEEVTATEHCVVWSRGGIIRKVYNFEVEQEKVLEAVLTWFPSDEATALRNTTQDLRQDHGPGTLFAKDRVREPGYPAHEEKGSSRRSPPDAPPEKLSRALVVFLKTQAHVFFLAGSSHVVNLPFEVERVFPAPRGLLIQRKMSMPDFTPTSPAVPRPPPNSFFSQLPTQSFSQNSSVFTPMVNTSFTAPRRSKSGSGAYPSSLSDLLRIATSPSADGLPRLFSFTDPFSEMGLVVASQSQASKSTFSVRQSGSKTLEPVDKAEEVLYVTKQNEMSDSDSPADKPLILVVTVNYERRIYSVWYASYIEPKPASARKSQRSATLSVSRSRRRSSIHPGTGATTPALRTREGTRDSFGGPSRGYGNASFTASQTREPSGEHQTAEEAFASQLDPETDLARQPTKESRRVSSLLSRADLSRSFDKSAFEQATHRSSLGSSFGHGRRGPSLGGHGFRTSLGPSSRPASRKTRASTPGDISQISLSAVSLEDTLDDDLDLDDTIDDSEIPDELLGGDGDDPMGLQEPIEGLRRELLLVKFSEIPFGTSESIFHSSVHGNPTELPKIFTLKAPKSFSDSYQNDGRFFLYMMQKSKGELVEHEFTVQRRRLTPIPAASIGSKSTEPPNILIPTAVNTQRQRNFVDAAKICDSSIQRVLCLARDGSGGHLLSLSAGWCPRARITLALPRRFRLSNPYAIGVNVSMRDAAEDLNRSVGVPQNLVGLAHAAKDGLFDIREDNGRQHRIQIKLWPQNSTTSQVLSVCRLVLPSPQGDHLLAIWWNTSRNLRNEMRFDVEWAALVTSLFTFAVSSIDPKTIRLTDITRSVEGTPSTRRSLKRLTSDDPFELMWRYQSQDHAAKSWDGAAWAWVEQTLAEKGRPRTSTRHSLLSPSANYGIKRKSDFIPFCAKAARDFLQEPLGKSLIPETAGRSTRTKHQDSHATYLPSLLVALHLLREEKKLNVLTKDFRSSETGNLSPVLAQLGRWLDWEFWDWKHGSPYGLDGASLDQWVFEDDSITSVTLPTPPWDRPPSIFDWLEKMLDPRVSQGFPTLDMLIAQPDKAQLSHPSQSLAEVVAALTPRTAALCKYLSKIRRGVQTPSFQVETMLASGIDNRMLETFPPAVVAGIREAIVECQSSPPTTWNETLLEVVGREDLNMLLRPDAEWSPSSASLISTPGVASRDVHSICQSAEANDSAQSSSEADRHMITRLIFSEDRRYIEALRLLEPLRPAVAECIPDPSWTEAEHLDAQKSVMQWVMLRTFALPSGHSMLQFDSKRPLVTEKYPLHGFTTLCTMKPLNNTVSADRSTYTEEKFAWAFFHAGVSAGLSISRRAKGIDTSWIAYNKPGELSNKHAGLLFGLGLNGHLKNIAKWLSFKYLTPKHSMTSIGLLLGLSVSYMGTMDTLVTRLLSVHVTRMLPPGAADLNLPPLAQTTGLMGIGLLYLNSQHRRMSEIMLSEIEHVELEDPSAPTDNIRDEGYRLAAGFALGLINLGNGSDLRGLHDMRLVERLLAVAVGPKPVDVVHVLDQATAGAVIAIALVFMKTQNASVARKIDVPDTIPQFDYVRPDIFLLRTLAKHLIMWGNIQADYKWMIMNLPPEYVTNHKLTDIKALRSEHMPFYNIMAGLLWSIGLKHAGTGDTKVRDFLVSYLDQFIRLCHLPAIRYDARLTRNTVRNCQDLVALSAATVMAGTGDIVVFRRLRLLHGRVSPDVPYGSHFAAHMALGALFVAGGSYTFSTSNLAIASLVCAFYPLFPTDVLDNKAHLQAFRHFWVLAAEPRCAIIRDVETRRAISLPLAVTFKDGTTKEYTAPCLLPELDTIATVQTNSAEYWQVTLDFVSNPAHLAAFKRTQTIHARRRPAHSSALHASTFNATLSALNDNQLALRSAPSRQVLWDWIFDLPALRGGDQHLRTGFPLPIVSKADVSALVIPTDTSNTAASGLATGGLTTSSASGGIELLTDSKTSPVDERLVLRTAALRGWDADGLRNLRLLFRSAKWKEEKLE</sequence>
<feature type="compositionally biased region" description="Acidic residues" evidence="6">
    <location>
        <begin position="536"/>
        <end position="548"/>
    </location>
</feature>
<gene>
    <name evidence="9" type="primary">APC1</name>
    <name evidence="9" type="ORF">SLS56_008016</name>
</gene>
<feature type="compositionally biased region" description="Polar residues" evidence="6">
    <location>
        <begin position="407"/>
        <end position="416"/>
    </location>
</feature>
<dbReference type="InterPro" id="IPR011989">
    <property type="entry name" value="ARM-like"/>
</dbReference>
<evidence type="ECO:0000256" key="1">
    <source>
        <dbReference type="ARBA" id="ARBA00010547"/>
    </source>
</evidence>
<evidence type="ECO:0000259" key="8">
    <source>
        <dbReference type="Pfam" id="PF21282"/>
    </source>
</evidence>
<accession>A0ABR3SL96</accession>
<dbReference type="InterPro" id="IPR024990">
    <property type="entry name" value="Apc1"/>
</dbReference>
<evidence type="ECO:0000256" key="2">
    <source>
        <dbReference type="ARBA" id="ARBA00022618"/>
    </source>
</evidence>
<dbReference type="PANTHER" id="PTHR12827">
    <property type="entry name" value="MEIOTIC CHECKPOINT REGULATOR TSG24 FAMILY MEMBER"/>
    <property type="match status" value="1"/>
</dbReference>
<dbReference type="InterPro" id="IPR049255">
    <property type="entry name" value="Apc1_N"/>
</dbReference>
<evidence type="ECO:0000256" key="5">
    <source>
        <dbReference type="ARBA" id="ARBA00023306"/>
    </source>
</evidence>
<dbReference type="PANTHER" id="PTHR12827:SF3">
    <property type="entry name" value="ANAPHASE-PROMOTING COMPLEX SUBUNIT 1"/>
    <property type="match status" value="1"/>
</dbReference>
<protein>
    <submittedName>
        <fullName evidence="9">Anaphase-promoting complex subunit 1</fullName>
    </submittedName>
</protein>
<evidence type="ECO:0000313" key="10">
    <source>
        <dbReference type="Proteomes" id="UP001521116"/>
    </source>
</evidence>
<reference evidence="9 10" key="1">
    <citation type="submission" date="2024-02" db="EMBL/GenBank/DDBJ databases">
        <title>De novo assembly and annotation of 12 fungi associated with fruit tree decline syndrome in Ontario, Canada.</title>
        <authorList>
            <person name="Sulman M."/>
            <person name="Ellouze W."/>
            <person name="Ilyukhin E."/>
        </authorList>
    </citation>
    <scope>NUCLEOTIDE SEQUENCE [LARGE SCALE GENOMIC DNA]</scope>
    <source>
        <strain evidence="9 10">M1-105</strain>
    </source>
</reference>
<evidence type="ECO:0000256" key="4">
    <source>
        <dbReference type="ARBA" id="ARBA00022776"/>
    </source>
</evidence>
<feature type="region of interest" description="Disordered" evidence="6">
    <location>
        <begin position="536"/>
        <end position="557"/>
    </location>
</feature>
<feature type="compositionally biased region" description="Basic and acidic residues" evidence="6">
    <location>
        <begin position="457"/>
        <end position="466"/>
    </location>
</feature>
<dbReference type="Pfam" id="PF12859">
    <property type="entry name" value="ANAPC1"/>
    <property type="match status" value="1"/>
</dbReference>